<dbReference type="InterPro" id="IPR016167">
    <property type="entry name" value="FAD-bd_PCMH_sub1"/>
</dbReference>
<dbReference type="Pfam" id="PF01565">
    <property type="entry name" value="FAD_binding_4"/>
    <property type="match status" value="1"/>
</dbReference>
<protein>
    <submittedName>
        <fullName evidence="6">FAD-linked oxidase C-terminal domain-containing protein</fullName>
    </submittedName>
</protein>
<evidence type="ECO:0000313" key="6">
    <source>
        <dbReference type="EMBL" id="WMW78675.1"/>
    </source>
</evidence>
<dbReference type="InterPro" id="IPR004113">
    <property type="entry name" value="FAD-bd_oxidored_4_C"/>
</dbReference>
<evidence type="ECO:0000256" key="2">
    <source>
        <dbReference type="ARBA" id="ARBA00022630"/>
    </source>
</evidence>
<keyword evidence="7" id="KW-1185">Reference proteome</keyword>
<dbReference type="Gene3D" id="3.30.465.10">
    <property type="match status" value="1"/>
</dbReference>
<evidence type="ECO:0000313" key="7">
    <source>
        <dbReference type="Proteomes" id="UP001180481"/>
    </source>
</evidence>
<evidence type="ECO:0000256" key="4">
    <source>
        <dbReference type="ARBA" id="ARBA00023002"/>
    </source>
</evidence>
<accession>A0ABY9RDH1</accession>
<keyword evidence="3" id="KW-0274">FAD</keyword>
<dbReference type="PANTHER" id="PTHR42934">
    <property type="entry name" value="GLYCOLATE OXIDASE SUBUNIT GLCD"/>
    <property type="match status" value="1"/>
</dbReference>
<dbReference type="Gene3D" id="3.30.70.2740">
    <property type="match status" value="1"/>
</dbReference>
<evidence type="ECO:0000256" key="1">
    <source>
        <dbReference type="ARBA" id="ARBA00001974"/>
    </source>
</evidence>
<reference evidence="6" key="1">
    <citation type="submission" date="2023-09" db="EMBL/GenBank/DDBJ databases">
        <title>Flavobacterium sp. 20NA77.7 isolated from freshwater.</title>
        <authorList>
            <person name="Le V."/>
            <person name="Ko S.-R."/>
            <person name="Ahn C.-Y."/>
            <person name="Oh H.-M."/>
        </authorList>
    </citation>
    <scope>NUCLEOTIDE SEQUENCE</scope>
    <source>
        <strain evidence="6">20NA77.7</strain>
    </source>
</reference>
<dbReference type="Proteomes" id="UP001180481">
    <property type="component" value="Chromosome"/>
</dbReference>
<name>A0ABY9RDH1_9FLAO</name>
<keyword evidence="4" id="KW-0560">Oxidoreductase</keyword>
<gene>
    <name evidence="6" type="ORF">RF683_04330</name>
</gene>
<feature type="domain" description="FAD-binding PCMH-type" evidence="5">
    <location>
        <begin position="39"/>
        <end position="218"/>
    </location>
</feature>
<dbReference type="InterPro" id="IPR006094">
    <property type="entry name" value="Oxid_FAD_bind_N"/>
</dbReference>
<dbReference type="SUPFAM" id="SSF55103">
    <property type="entry name" value="FAD-linked oxidases, C-terminal domain"/>
    <property type="match status" value="1"/>
</dbReference>
<dbReference type="Pfam" id="PF02913">
    <property type="entry name" value="FAD-oxidase_C"/>
    <property type="match status" value="1"/>
</dbReference>
<dbReference type="Gene3D" id="1.10.45.10">
    <property type="entry name" value="Vanillyl-alcohol Oxidase, Chain A, domain 4"/>
    <property type="match status" value="1"/>
</dbReference>
<dbReference type="InterPro" id="IPR051914">
    <property type="entry name" value="FAD-linked_OxidoTrans_Type4"/>
</dbReference>
<evidence type="ECO:0000259" key="5">
    <source>
        <dbReference type="PROSITE" id="PS51387"/>
    </source>
</evidence>
<sequence>MINTNTLLLQNLQQIVGHEFVFYDTDTLLQYGHDETEDYSFPPNFLVKPRTTQEIAAIVKLANEYAIPLVPIGGQTGLSGGALAIHGGIGLSMERLNKILHVDENNLQVTTEPAVITQVLRDAVAEKGLFYPVDPSSMGSCFIGGNIAENSGGARAVKYGVTKDYVLNLEVVLPTGEIIWTGANTLKNSTGYNLTQLMVGSEGTLGIVTKIVLKLLPLNKYNMLLLVPFYKAEEACEAVSAIFRAGIVPSALEFMERDAIDWAVKYIEGISIVIQPEHQAHLLIEVDGNYPEILMLEAEKILEVVEQFSIDEVLFADTEEQKNAIWKMRRGVAEAVKANSIYKEEDTVVPRYELPKLLKGIKKIGAKYGFQSVCYGHAGDGNLHVNIIKGTLSDTAWQNEVPKGIKEIFELTVALKGTISGEHGIGYVQKNYLPIAMQPKQIDVLRNIKKVFDPKNILNPGKILPD</sequence>
<dbReference type="SUPFAM" id="SSF56176">
    <property type="entry name" value="FAD-binding/transporter-associated domain-like"/>
    <property type="match status" value="1"/>
</dbReference>
<organism evidence="6 7">
    <name type="scientific">Flavobacterium nakdongensis</name>
    <dbReference type="NCBI Taxonomy" id="3073563"/>
    <lineage>
        <taxon>Bacteria</taxon>
        <taxon>Pseudomonadati</taxon>
        <taxon>Bacteroidota</taxon>
        <taxon>Flavobacteriia</taxon>
        <taxon>Flavobacteriales</taxon>
        <taxon>Flavobacteriaceae</taxon>
        <taxon>Flavobacterium</taxon>
    </lineage>
</organism>
<dbReference type="EMBL" id="CP133721">
    <property type="protein sequence ID" value="WMW78675.1"/>
    <property type="molecule type" value="Genomic_DNA"/>
</dbReference>
<dbReference type="Gene3D" id="3.30.70.2190">
    <property type="match status" value="1"/>
</dbReference>
<dbReference type="InterPro" id="IPR036318">
    <property type="entry name" value="FAD-bd_PCMH-like_sf"/>
</dbReference>
<keyword evidence="2" id="KW-0285">Flavoprotein</keyword>
<dbReference type="InterPro" id="IPR016169">
    <property type="entry name" value="FAD-bd_PCMH_sub2"/>
</dbReference>
<dbReference type="Gene3D" id="3.30.43.10">
    <property type="entry name" value="Uridine Diphospho-n-acetylenolpyruvylglucosamine Reductase, domain 2"/>
    <property type="match status" value="1"/>
</dbReference>
<dbReference type="PANTHER" id="PTHR42934:SF2">
    <property type="entry name" value="GLYCOLATE OXIDASE SUBUNIT GLCD"/>
    <property type="match status" value="1"/>
</dbReference>
<proteinExistence type="predicted"/>
<evidence type="ECO:0000256" key="3">
    <source>
        <dbReference type="ARBA" id="ARBA00022827"/>
    </source>
</evidence>
<dbReference type="InterPro" id="IPR016166">
    <property type="entry name" value="FAD-bd_PCMH"/>
</dbReference>
<dbReference type="InterPro" id="IPR016171">
    <property type="entry name" value="Vanillyl_alc_oxidase_C-sub2"/>
</dbReference>
<dbReference type="InterPro" id="IPR016164">
    <property type="entry name" value="FAD-linked_Oxase-like_C"/>
</dbReference>
<dbReference type="RefSeq" id="WP_309532970.1">
    <property type="nucleotide sequence ID" value="NZ_CP133721.1"/>
</dbReference>
<dbReference type="PROSITE" id="PS51387">
    <property type="entry name" value="FAD_PCMH"/>
    <property type="match status" value="1"/>
</dbReference>
<comment type="cofactor">
    <cofactor evidence="1">
        <name>FAD</name>
        <dbReference type="ChEBI" id="CHEBI:57692"/>
    </cofactor>
</comment>